<sequence>METKSSMKIPTNPSCRILVFGPQALTLQANEALVSNVEFPIRVSDMISELVRQYPALEPSIAVSRLAVNQEFAAPESLIEADDEVALIGLISGG</sequence>
<name>A0A5C6AYT0_9BACT</name>
<proteinExistence type="predicted"/>
<dbReference type="AlphaFoldDB" id="A0A5C6AYT0"/>
<keyword evidence="2" id="KW-1185">Reference proteome</keyword>
<comment type="caution">
    <text evidence="1">The sequence shown here is derived from an EMBL/GenBank/DDBJ whole genome shotgun (WGS) entry which is preliminary data.</text>
</comment>
<dbReference type="EMBL" id="SJPM01000001">
    <property type="protein sequence ID" value="TWU03294.1"/>
    <property type="molecule type" value="Genomic_DNA"/>
</dbReference>
<evidence type="ECO:0000313" key="2">
    <source>
        <dbReference type="Proteomes" id="UP000316213"/>
    </source>
</evidence>
<dbReference type="CDD" id="cd00754">
    <property type="entry name" value="Ubl_MoaD"/>
    <property type="match status" value="1"/>
</dbReference>
<organism evidence="1 2">
    <name type="scientific">Neorhodopirellula pilleata</name>
    <dbReference type="NCBI Taxonomy" id="2714738"/>
    <lineage>
        <taxon>Bacteria</taxon>
        <taxon>Pseudomonadati</taxon>
        <taxon>Planctomycetota</taxon>
        <taxon>Planctomycetia</taxon>
        <taxon>Pirellulales</taxon>
        <taxon>Pirellulaceae</taxon>
        <taxon>Neorhodopirellula</taxon>
    </lineage>
</organism>
<evidence type="ECO:0000313" key="1">
    <source>
        <dbReference type="EMBL" id="TWU03294.1"/>
    </source>
</evidence>
<dbReference type="Proteomes" id="UP000316213">
    <property type="component" value="Unassembled WGS sequence"/>
</dbReference>
<dbReference type="InterPro" id="IPR003749">
    <property type="entry name" value="ThiS/MoaD-like"/>
</dbReference>
<dbReference type="InterPro" id="IPR012675">
    <property type="entry name" value="Beta-grasp_dom_sf"/>
</dbReference>
<protein>
    <submittedName>
        <fullName evidence="1">ThiS family protein</fullName>
    </submittedName>
</protein>
<dbReference type="SUPFAM" id="SSF54285">
    <property type="entry name" value="MoaD/ThiS"/>
    <property type="match status" value="1"/>
</dbReference>
<gene>
    <name evidence="1" type="ORF">Pla100_02120</name>
</gene>
<dbReference type="Pfam" id="PF02597">
    <property type="entry name" value="ThiS"/>
    <property type="match status" value="1"/>
</dbReference>
<reference evidence="1 2" key="1">
    <citation type="submission" date="2019-02" db="EMBL/GenBank/DDBJ databases">
        <title>Deep-cultivation of Planctomycetes and their phenomic and genomic characterization uncovers novel biology.</title>
        <authorList>
            <person name="Wiegand S."/>
            <person name="Jogler M."/>
            <person name="Boedeker C."/>
            <person name="Pinto D."/>
            <person name="Vollmers J."/>
            <person name="Rivas-Marin E."/>
            <person name="Kohn T."/>
            <person name="Peeters S.H."/>
            <person name="Heuer A."/>
            <person name="Rast P."/>
            <person name="Oberbeckmann S."/>
            <person name="Bunk B."/>
            <person name="Jeske O."/>
            <person name="Meyerdierks A."/>
            <person name="Storesund J.E."/>
            <person name="Kallscheuer N."/>
            <person name="Luecker S."/>
            <person name="Lage O.M."/>
            <person name="Pohl T."/>
            <person name="Merkel B.J."/>
            <person name="Hornburger P."/>
            <person name="Mueller R.-W."/>
            <person name="Bruemmer F."/>
            <person name="Labrenz M."/>
            <person name="Spormann A.M."/>
            <person name="Op Den Camp H."/>
            <person name="Overmann J."/>
            <person name="Amann R."/>
            <person name="Jetten M.S.M."/>
            <person name="Mascher T."/>
            <person name="Medema M.H."/>
            <person name="Devos D.P."/>
            <person name="Kaster A.-K."/>
            <person name="Ovreas L."/>
            <person name="Rohde M."/>
            <person name="Galperin M.Y."/>
            <person name="Jogler C."/>
        </authorList>
    </citation>
    <scope>NUCLEOTIDE SEQUENCE [LARGE SCALE GENOMIC DNA]</scope>
    <source>
        <strain evidence="1 2">Pla100</strain>
    </source>
</reference>
<dbReference type="Gene3D" id="3.10.20.30">
    <property type="match status" value="1"/>
</dbReference>
<dbReference type="InterPro" id="IPR016155">
    <property type="entry name" value="Mopterin_synth/thiamin_S_b"/>
</dbReference>
<accession>A0A5C6AYT0</accession>